<comment type="caution">
    <text evidence="6">The sequence shown here is derived from an EMBL/GenBank/DDBJ whole genome shotgun (WGS) entry which is preliminary data.</text>
</comment>
<keyword evidence="2" id="KW-0645">Protease</keyword>
<accession>C0D7D5</accession>
<dbReference type="InterPro" id="IPR000064">
    <property type="entry name" value="NLP_P60_dom"/>
</dbReference>
<dbReference type="GO" id="GO:0006508">
    <property type="term" value="P:proteolysis"/>
    <property type="evidence" value="ECO:0007669"/>
    <property type="project" value="UniProtKB-KW"/>
</dbReference>
<reference evidence="6 7" key="2">
    <citation type="submission" date="2009-02" db="EMBL/GenBank/DDBJ databases">
        <title>Draft genome sequence of Clostridium asparagiforme (DSM 15981).</title>
        <authorList>
            <person name="Sudarsanam P."/>
            <person name="Ley R."/>
            <person name="Guruge J."/>
            <person name="Turnbaugh P.J."/>
            <person name="Mahowald M."/>
            <person name="Liep D."/>
            <person name="Gordon J."/>
        </authorList>
    </citation>
    <scope>NUCLEOTIDE SEQUENCE [LARGE SCALE GENOMIC DNA]</scope>
    <source>
        <strain evidence="6 7">DSM 15981</strain>
    </source>
</reference>
<gene>
    <name evidence="6" type="ORF">CLOSTASPAR_05182</name>
</gene>
<keyword evidence="3" id="KW-0378">Hydrolase</keyword>
<proteinExistence type="inferred from homology"/>
<dbReference type="AlphaFoldDB" id="C0D7D5"/>
<dbReference type="NCBIfam" id="NF045974">
    <property type="entry name" value="conju_CD1108"/>
    <property type="match status" value="1"/>
</dbReference>
<protein>
    <submittedName>
        <fullName evidence="6">TIGR02594 family protein</fullName>
    </submittedName>
</protein>
<feature type="domain" description="NlpC/P60" evidence="5">
    <location>
        <begin position="213"/>
        <end position="351"/>
    </location>
</feature>
<evidence type="ECO:0000256" key="2">
    <source>
        <dbReference type="ARBA" id="ARBA00022670"/>
    </source>
</evidence>
<feature type="non-terminal residue" evidence="6">
    <location>
        <position position="1"/>
    </location>
</feature>
<evidence type="ECO:0000313" key="7">
    <source>
        <dbReference type="Proteomes" id="UP000004756"/>
    </source>
</evidence>
<keyword evidence="7" id="KW-1185">Reference proteome</keyword>
<name>C0D7D5_9FIRM</name>
<dbReference type="GO" id="GO:0008234">
    <property type="term" value="F:cysteine-type peptidase activity"/>
    <property type="evidence" value="ECO:0007669"/>
    <property type="project" value="UniProtKB-KW"/>
</dbReference>
<dbReference type="EMBL" id="ACCJ01000431">
    <property type="protein sequence ID" value="EEG52760.1"/>
    <property type="molecule type" value="Genomic_DNA"/>
</dbReference>
<dbReference type="PROSITE" id="PS51935">
    <property type="entry name" value="NLPC_P60"/>
    <property type="match status" value="1"/>
</dbReference>
<sequence length="351" mass="38884">WRHKKGFLIVAALFLIVCMFLNFLSSCSMMSQTLLSGLSGTTYPSTDEASLAVEGEYVSKELALQNRIDNIESEFPGYDEYRYDIGEIGHNPHELASYLSTVFQEYTLSEVAAELERVFGLQYELTLTEIVETRTYTDEDGDEHEYDYYILDVTLTSRPIGSFVAELLDADQLEQYRVYLATSGNRPLLFGGGTADGGPSEDLSGVRFVDGERPGNQAVVDIAQSQVGNVGGQPYWSWYGFESRVEWCACFVSWCFAQAGYSEPRFSGCTSGGMAWYQSHGQWGDRNYSDIAPGDAIFFDWDNSGDADHVGIVVGTDGERVYTVEGNSGDACKIRSYPLGSSVIRGYGLMN</sequence>
<keyword evidence="4" id="KW-0788">Thiol protease</keyword>
<evidence type="ECO:0000259" key="5">
    <source>
        <dbReference type="PROSITE" id="PS51935"/>
    </source>
</evidence>
<dbReference type="InterPro" id="IPR007921">
    <property type="entry name" value="CHAP_dom"/>
</dbReference>
<dbReference type="Proteomes" id="UP000004756">
    <property type="component" value="Unassembled WGS sequence"/>
</dbReference>
<evidence type="ECO:0000256" key="1">
    <source>
        <dbReference type="ARBA" id="ARBA00007074"/>
    </source>
</evidence>
<dbReference type="HOGENOM" id="CLU_788727_0_0_9"/>
<evidence type="ECO:0000256" key="3">
    <source>
        <dbReference type="ARBA" id="ARBA00022801"/>
    </source>
</evidence>
<dbReference type="InterPro" id="IPR038765">
    <property type="entry name" value="Papain-like_cys_pep_sf"/>
</dbReference>
<evidence type="ECO:0000256" key="4">
    <source>
        <dbReference type="ARBA" id="ARBA00022807"/>
    </source>
</evidence>
<comment type="similarity">
    <text evidence="1">Belongs to the peptidase C40 family.</text>
</comment>
<dbReference type="Gene3D" id="3.90.1720.10">
    <property type="entry name" value="endopeptidase domain like (from Nostoc punctiforme)"/>
    <property type="match status" value="1"/>
</dbReference>
<organism evidence="6 7">
    <name type="scientific">[Clostridium] asparagiforme DSM 15981</name>
    <dbReference type="NCBI Taxonomy" id="518636"/>
    <lineage>
        <taxon>Bacteria</taxon>
        <taxon>Bacillati</taxon>
        <taxon>Bacillota</taxon>
        <taxon>Clostridia</taxon>
        <taxon>Lachnospirales</taxon>
        <taxon>Lachnospiraceae</taxon>
        <taxon>Enterocloster</taxon>
    </lineage>
</organism>
<reference evidence="6 7" key="1">
    <citation type="submission" date="2009-01" db="EMBL/GenBank/DDBJ databases">
        <authorList>
            <person name="Fulton L."/>
            <person name="Clifton S."/>
            <person name="Fulton B."/>
            <person name="Xu J."/>
            <person name="Minx P."/>
            <person name="Pepin K.H."/>
            <person name="Johnson M."/>
            <person name="Bhonagiri V."/>
            <person name="Nash W.E."/>
            <person name="Mardis E.R."/>
            <person name="Wilson R.K."/>
        </authorList>
    </citation>
    <scope>NUCLEOTIDE SEQUENCE [LARGE SCALE GENOMIC DNA]</scope>
    <source>
        <strain evidence="6 7">DSM 15981</strain>
    </source>
</reference>
<dbReference type="SUPFAM" id="SSF54001">
    <property type="entry name" value="Cysteine proteinases"/>
    <property type="match status" value="1"/>
</dbReference>
<evidence type="ECO:0000313" key="6">
    <source>
        <dbReference type="EMBL" id="EEG52760.1"/>
    </source>
</evidence>
<dbReference type="Pfam" id="PF05257">
    <property type="entry name" value="CHAP"/>
    <property type="match status" value="1"/>
</dbReference>